<feature type="coiled-coil region" evidence="8">
    <location>
        <begin position="585"/>
        <end position="612"/>
    </location>
</feature>
<evidence type="ECO:0000256" key="2">
    <source>
        <dbReference type="ARBA" id="ARBA00022723"/>
    </source>
</evidence>
<evidence type="ECO:0000313" key="13">
    <source>
        <dbReference type="EMBL" id="CAE8593745.1"/>
    </source>
</evidence>
<feature type="region of interest" description="Disordered" evidence="9">
    <location>
        <begin position="190"/>
        <end position="219"/>
    </location>
</feature>
<feature type="coiled-coil region" evidence="8">
    <location>
        <begin position="695"/>
        <end position="732"/>
    </location>
</feature>
<dbReference type="PROSITE" id="PS50918">
    <property type="entry name" value="WWE"/>
    <property type="match status" value="2"/>
</dbReference>
<dbReference type="AlphaFoldDB" id="A0A813KPR9"/>
<dbReference type="InterPro" id="IPR004170">
    <property type="entry name" value="WWE_dom"/>
</dbReference>
<evidence type="ECO:0000256" key="3">
    <source>
        <dbReference type="ARBA" id="ARBA00022771"/>
    </source>
</evidence>
<dbReference type="Gene3D" id="4.10.1000.10">
    <property type="entry name" value="Zinc finger, CCCH-type"/>
    <property type="match status" value="1"/>
</dbReference>
<organism evidence="14 15">
    <name type="scientific">Polarella glacialis</name>
    <name type="common">Dinoflagellate</name>
    <dbReference type="NCBI Taxonomy" id="89957"/>
    <lineage>
        <taxon>Eukaryota</taxon>
        <taxon>Sar</taxon>
        <taxon>Alveolata</taxon>
        <taxon>Dinophyceae</taxon>
        <taxon>Suessiales</taxon>
        <taxon>Suessiaceae</taxon>
        <taxon>Polarella</taxon>
    </lineage>
</organism>
<evidence type="ECO:0000256" key="1">
    <source>
        <dbReference type="ARBA" id="ARBA00004123"/>
    </source>
</evidence>
<protein>
    <recommendedName>
        <fullName evidence="17">Poly [ADP-ribose] polymerase</fullName>
    </recommendedName>
</protein>
<comment type="subcellular location">
    <subcellularLocation>
        <location evidence="1">Nucleus</location>
    </subcellularLocation>
</comment>
<name>A0A813KPR9_POLGL</name>
<dbReference type="Pfam" id="PF02825">
    <property type="entry name" value="WWE"/>
    <property type="match status" value="2"/>
</dbReference>
<dbReference type="SMART" id="SM00356">
    <property type="entry name" value="ZnF_C3H1"/>
    <property type="match status" value="1"/>
</dbReference>
<comment type="similarity">
    <text evidence="6">Belongs to the ARTD/PARP family.</text>
</comment>
<dbReference type="EMBL" id="CAJNNW010031959">
    <property type="protein sequence ID" value="CAE8710214.1"/>
    <property type="molecule type" value="Genomic_DNA"/>
</dbReference>
<dbReference type="Pfam" id="PF00642">
    <property type="entry name" value="zf-CCCH"/>
    <property type="match status" value="1"/>
</dbReference>
<accession>A0A813KPR9</accession>
<keyword evidence="4 7" id="KW-0862">Zinc</keyword>
<evidence type="ECO:0000256" key="5">
    <source>
        <dbReference type="ARBA" id="ARBA00023242"/>
    </source>
</evidence>
<feature type="coiled-coil region" evidence="8">
    <location>
        <begin position="83"/>
        <end position="127"/>
    </location>
</feature>
<feature type="domain" description="WWE" evidence="11">
    <location>
        <begin position="124"/>
        <end position="203"/>
    </location>
</feature>
<evidence type="ECO:0000259" key="10">
    <source>
        <dbReference type="PROSITE" id="PS50103"/>
    </source>
</evidence>
<feature type="compositionally biased region" description="Polar residues" evidence="9">
    <location>
        <begin position="197"/>
        <end position="209"/>
    </location>
</feature>
<dbReference type="InterPro" id="IPR012317">
    <property type="entry name" value="Poly(ADP-ribose)pol_cat_dom"/>
</dbReference>
<feature type="domain" description="C3H1-type" evidence="10">
    <location>
        <begin position="638"/>
        <end position="665"/>
    </location>
</feature>
<keyword evidence="16" id="KW-1185">Reference proteome</keyword>
<evidence type="ECO:0008006" key="17">
    <source>
        <dbReference type="Google" id="ProtNLM"/>
    </source>
</evidence>
<evidence type="ECO:0000256" key="7">
    <source>
        <dbReference type="PROSITE-ProRule" id="PRU00723"/>
    </source>
</evidence>
<dbReference type="Gene3D" id="3.90.228.10">
    <property type="match status" value="1"/>
</dbReference>
<keyword evidence="8" id="KW-0175">Coiled coil</keyword>
<dbReference type="GO" id="GO:1990404">
    <property type="term" value="F:NAD+-protein mono-ADP-ribosyltransferase activity"/>
    <property type="evidence" value="ECO:0007669"/>
    <property type="project" value="TreeGrafter"/>
</dbReference>
<dbReference type="SUPFAM" id="SSF90229">
    <property type="entry name" value="CCCH zinc finger"/>
    <property type="match status" value="1"/>
</dbReference>
<dbReference type="InterPro" id="IPR036855">
    <property type="entry name" value="Znf_CCCH_sf"/>
</dbReference>
<evidence type="ECO:0000313" key="15">
    <source>
        <dbReference type="Proteomes" id="UP000626109"/>
    </source>
</evidence>
<dbReference type="InterPro" id="IPR051712">
    <property type="entry name" value="ARTD-AVP"/>
</dbReference>
<proteinExistence type="inferred from homology"/>
<evidence type="ECO:0000259" key="12">
    <source>
        <dbReference type="PROSITE" id="PS51059"/>
    </source>
</evidence>
<dbReference type="GO" id="GO:0008270">
    <property type="term" value="F:zinc ion binding"/>
    <property type="evidence" value="ECO:0007669"/>
    <property type="project" value="UniProtKB-KW"/>
</dbReference>
<comment type="caution">
    <text evidence="14">The sequence shown here is derived from an EMBL/GenBank/DDBJ whole genome shotgun (WGS) entry which is preliminary data.</text>
</comment>
<evidence type="ECO:0000259" key="11">
    <source>
        <dbReference type="PROSITE" id="PS50918"/>
    </source>
</evidence>
<dbReference type="OrthoDB" id="435559at2759"/>
<dbReference type="PANTHER" id="PTHR45740:SF2">
    <property type="entry name" value="POLY [ADP-RIBOSE] POLYMERASE"/>
    <property type="match status" value="1"/>
</dbReference>
<feature type="zinc finger region" description="C3H1-type" evidence="7">
    <location>
        <begin position="638"/>
        <end position="665"/>
    </location>
</feature>
<feature type="domain" description="PARP catalytic" evidence="12">
    <location>
        <begin position="752"/>
        <end position="997"/>
    </location>
</feature>
<feature type="coiled-coil region" evidence="8">
    <location>
        <begin position="378"/>
        <end position="529"/>
    </location>
</feature>
<sequence>MAPAGQAVPGARWLFERKGSLQSWPEDCCLLLEQEYAKWQQGGGAEICVSDYVVNFESMTQKNVTTSTVRKLHREETASTRKVALLENELKAWKDEMSKLRTDSKRFEASELRAAELEAKLEALATAQTATAGEAAAWSYGQGGAWLPIPRAMNEQVEEAHRQWKAGSVPQIRVQSGNYMYEIDFEKMEQRNESTGKSRPLQRESSNSKPLRAQDTALQQAASEVQHLKQALAEKSRLLEEAKQSQQAARANGVTQTAELASLRQQVDAFASQYDKDKHTLRDLNDQLQRDRSQFQASVHVFKQQLASKDSECDNLRNHLAAVFNDKNQLEADCEARHREIHSLQQYAKLRDAELASCKAELASRPQDPAVFHLKEELTQLKDQLKIKTVESERYEQEMEKLAKELRESTAQIESEAVGSSEAKLKKLREKVRVLQASLETKVRIIQRFEEGQKSKVEQLDAYEKDTSKLKKSNEALQDQVKAKESELKVALVNLKSQEQLVACSDIEAQKLQSEVARWSSKARTLEADLRLADGQLLSRLQKSLGVEAQPERTEAEVLELRDTLLVQIQSKGNPFHSCQTVQEADDAELQLRTTAKQLLALETQRDNLKDRHVKSKVKLEKLEPKQLVAPNLVAPDLYKIDLCTFFETNSCTKGSDCTFAHGIDEITRTSDGLGASTRQTDAPRAEIAGLKRGMQEFSHLLEQVQAKKEEKRQLELQIRKLQEENDHQQYREAKAASLELMQLMGENEFALKLLSPTVPTKEDTLEIASTSHLFKFVKNLMLRSVTGHLLQYKSTERCKLAQYEILNIAKCINPELSTRYKFEQMKLSRKHPNGVDLPDSLHAICLNANVGELALFHGCSAQSMPNILKQGFDFRIAGSNTGTMFGKGAYFAENASKSDLYSKPDGSGIRYMILAKVLVGKTYVAKQRMVDLVRPPQDEENKGEAAYGDGLYDSVMGERRDQGGELDHREFIVFHQNRAVPVAVIAYRHRPDCECNLCRRTGT</sequence>
<keyword evidence="3 7" id="KW-0863">Zinc-finger</keyword>
<evidence type="ECO:0000256" key="9">
    <source>
        <dbReference type="SAM" id="MobiDB-lite"/>
    </source>
</evidence>
<dbReference type="EMBL" id="CAJNNV010006537">
    <property type="protein sequence ID" value="CAE8593745.1"/>
    <property type="molecule type" value="Genomic_DNA"/>
</dbReference>
<evidence type="ECO:0000256" key="4">
    <source>
        <dbReference type="ARBA" id="ARBA00022833"/>
    </source>
</evidence>
<reference evidence="14" key="1">
    <citation type="submission" date="2021-02" db="EMBL/GenBank/DDBJ databases">
        <authorList>
            <person name="Dougan E. K."/>
            <person name="Rhodes N."/>
            <person name="Thang M."/>
            <person name="Chan C."/>
        </authorList>
    </citation>
    <scope>NUCLEOTIDE SEQUENCE</scope>
</reference>
<dbReference type="PROSITE" id="PS51059">
    <property type="entry name" value="PARP_CATALYTIC"/>
    <property type="match status" value="1"/>
</dbReference>
<dbReference type="InterPro" id="IPR000571">
    <property type="entry name" value="Znf_CCCH"/>
</dbReference>
<dbReference type="Proteomes" id="UP000626109">
    <property type="component" value="Unassembled WGS sequence"/>
</dbReference>
<feature type="domain" description="WWE" evidence="11">
    <location>
        <begin position="1"/>
        <end position="74"/>
    </location>
</feature>
<dbReference type="InterPro" id="IPR037197">
    <property type="entry name" value="WWE_dom_sf"/>
</dbReference>
<evidence type="ECO:0000256" key="6">
    <source>
        <dbReference type="ARBA" id="ARBA00024347"/>
    </source>
</evidence>
<dbReference type="Gene3D" id="3.30.720.50">
    <property type="match status" value="2"/>
</dbReference>
<dbReference type="SUPFAM" id="SSF56399">
    <property type="entry name" value="ADP-ribosylation"/>
    <property type="match status" value="1"/>
</dbReference>
<evidence type="ECO:0000313" key="14">
    <source>
        <dbReference type="EMBL" id="CAE8710214.1"/>
    </source>
</evidence>
<dbReference type="PANTHER" id="PTHR45740">
    <property type="entry name" value="POLY [ADP-RIBOSE] POLYMERASE"/>
    <property type="match status" value="1"/>
</dbReference>
<dbReference type="Pfam" id="PF00644">
    <property type="entry name" value="PARP"/>
    <property type="match status" value="1"/>
</dbReference>
<evidence type="ECO:0000313" key="16">
    <source>
        <dbReference type="Proteomes" id="UP000654075"/>
    </source>
</evidence>
<dbReference type="GO" id="GO:0005634">
    <property type="term" value="C:nucleus"/>
    <property type="evidence" value="ECO:0007669"/>
    <property type="project" value="UniProtKB-SubCell"/>
</dbReference>
<dbReference type="PROSITE" id="PS50103">
    <property type="entry name" value="ZF_C3H1"/>
    <property type="match status" value="1"/>
</dbReference>
<keyword evidence="2 7" id="KW-0479">Metal-binding</keyword>
<dbReference type="SUPFAM" id="SSF117839">
    <property type="entry name" value="WWE domain"/>
    <property type="match status" value="2"/>
</dbReference>
<dbReference type="Proteomes" id="UP000654075">
    <property type="component" value="Unassembled WGS sequence"/>
</dbReference>
<gene>
    <name evidence="13" type="ORF">PGLA1383_LOCUS12331</name>
    <name evidence="14" type="ORF">PGLA2088_LOCUS35839</name>
</gene>
<keyword evidence="5" id="KW-0539">Nucleus</keyword>
<evidence type="ECO:0000256" key="8">
    <source>
        <dbReference type="SAM" id="Coils"/>
    </source>
</evidence>
<dbReference type="GO" id="GO:0003950">
    <property type="term" value="F:NAD+ poly-ADP-ribosyltransferase activity"/>
    <property type="evidence" value="ECO:0007669"/>
    <property type="project" value="InterPro"/>
</dbReference>